<feature type="domain" description="CpG binding protein C-terminal" evidence="11">
    <location>
        <begin position="179"/>
        <end position="428"/>
    </location>
</feature>
<dbReference type="InterPro" id="IPR022056">
    <property type="entry name" value="CpG-bd_C"/>
</dbReference>
<dbReference type="AlphaFoldDB" id="A0A6A5GQ13"/>
<evidence type="ECO:0000256" key="6">
    <source>
        <dbReference type="ARBA" id="ARBA00023125"/>
    </source>
</evidence>
<feature type="compositionally biased region" description="Low complexity" evidence="10">
    <location>
        <begin position="457"/>
        <end position="470"/>
    </location>
</feature>
<sequence>MSGLSTKDNEDNEEIWKFRCANCIRCNEKIDCASCWPCRTGKTCEKKRCFSARKMYDEAVKKKADENLKAIMAKTAVREAQAASTSAASGGPSEAPEPVEKKKRGRKKKEVVMAERLLSERDYVSNRPTRQQSADLRRKRTQITSASNKEPRQCLNPDCIYEARTDSKYCSDECGKILAKMRLTEILPQRCKEYFSPGPAATRTFDTEIKQRREAVKKEVEELTKAEKNMIGFLEKLYFFVENQIKLQPLGTVEKYDDNLCEACVVCGAPDIALRKYTKHIELCWARNEKAMSFGAPEKNNDNFYCENFDARTGTYCKRLKSLCPEHRKPGIEQTLLVCGYPKKWESGSGGDYANTLSELIECDDPFGDEGCRTKKEACHKHHKWIPSLRGSIELEQACLFQKMFELCHETHRLNTQAEWTTNALNIMMHKEPKIVDHDQFIQFVKAQQALSISSNSDGPSTSAASDPAPSAAPPPEINEEIEEQFTVALLRKMQEEREAAEAAKRAAEGETGSGDDEEMNDDEEEGAEPQGEGNRDNEMDTTSTTNQRLPQLNITSSNPVTTESILSPNSQSNFSVARLLE</sequence>
<evidence type="ECO:0000256" key="9">
    <source>
        <dbReference type="ARBA" id="ARBA00023828"/>
    </source>
</evidence>
<feature type="region of interest" description="Disordered" evidence="10">
    <location>
        <begin position="496"/>
        <end position="582"/>
    </location>
</feature>
<keyword evidence="6" id="KW-0238">DNA-binding</keyword>
<dbReference type="Proteomes" id="UP000483820">
    <property type="component" value="Chromosome IV"/>
</dbReference>
<dbReference type="PANTHER" id="PTHR46174:SF1">
    <property type="entry name" value="CXXC-TYPE ZINC FINGER PROTEIN 1"/>
    <property type="match status" value="1"/>
</dbReference>
<organism evidence="12 13">
    <name type="scientific">Caenorhabditis remanei</name>
    <name type="common">Caenorhabditis vulgaris</name>
    <dbReference type="NCBI Taxonomy" id="31234"/>
    <lineage>
        <taxon>Eukaryota</taxon>
        <taxon>Metazoa</taxon>
        <taxon>Ecdysozoa</taxon>
        <taxon>Nematoda</taxon>
        <taxon>Chromadorea</taxon>
        <taxon>Rhabditida</taxon>
        <taxon>Rhabditina</taxon>
        <taxon>Rhabditomorpha</taxon>
        <taxon>Rhabditoidea</taxon>
        <taxon>Rhabditidae</taxon>
        <taxon>Peloderinae</taxon>
        <taxon>Caenorhabditis</taxon>
    </lineage>
</organism>
<reference evidence="12 13" key="1">
    <citation type="submission" date="2019-12" db="EMBL/GenBank/DDBJ databases">
        <title>Chromosome-level assembly of the Caenorhabditis remanei genome.</title>
        <authorList>
            <person name="Teterina A.A."/>
            <person name="Willis J.H."/>
            <person name="Phillips P.C."/>
        </authorList>
    </citation>
    <scope>NUCLEOTIDE SEQUENCE [LARGE SCALE GENOMIC DNA]</scope>
    <source>
        <strain evidence="12 13">PX506</strain>
        <tissue evidence="12">Whole organism</tissue>
    </source>
</reference>
<keyword evidence="8" id="KW-0539">Nucleus</keyword>
<dbReference type="GO" id="GO:0003677">
    <property type="term" value="F:DNA binding"/>
    <property type="evidence" value="ECO:0007669"/>
    <property type="project" value="UniProtKB-KW"/>
</dbReference>
<evidence type="ECO:0000256" key="4">
    <source>
        <dbReference type="ARBA" id="ARBA00022833"/>
    </source>
</evidence>
<dbReference type="GO" id="GO:0045893">
    <property type="term" value="P:positive regulation of DNA-templated transcription"/>
    <property type="evidence" value="ECO:0007669"/>
    <property type="project" value="TreeGrafter"/>
</dbReference>
<dbReference type="KEGG" id="crq:GCK72_013069"/>
<feature type="compositionally biased region" description="Polar residues" evidence="10">
    <location>
        <begin position="541"/>
        <end position="576"/>
    </location>
</feature>
<gene>
    <name evidence="12" type="ORF">GCK72_013069</name>
</gene>
<dbReference type="InterPro" id="IPR037869">
    <property type="entry name" value="Spp1/CFP1"/>
</dbReference>
<dbReference type="GeneID" id="9797642"/>
<name>A0A6A5GQ13_CAERE</name>
<keyword evidence="7" id="KW-0804">Transcription</keyword>
<keyword evidence="5" id="KW-0805">Transcription regulation</keyword>
<keyword evidence="4" id="KW-0862">Zinc</keyword>
<feature type="compositionally biased region" description="Low complexity" evidence="10">
    <location>
        <begin position="82"/>
        <end position="96"/>
    </location>
</feature>
<evidence type="ECO:0000256" key="1">
    <source>
        <dbReference type="ARBA" id="ARBA00004123"/>
    </source>
</evidence>
<dbReference type="Pfam" id="PF12269">
    <property type="entry name" value="CpG_bind_C"/>
    <property type="match status" value="1"/>
</dbReference>
<proteinExistence type="predicted"/>
<dbReference type="EMBL" id="WUAV01000004">
    <property type="protein sequence ID" value="KAF1756616.1"/>
    <property type="molecule type" value="Genomic_DNA"/>
</dbReference>
<evidence type="ECO:0000256" key="8">
    <source>
        <dbReference type="ARBA" id="ARBA00023242"/>
    </source>
</evidence>
<comment type="subcellular location">
    <subcellularLocation>
        <location evidence="1">Nucleus</location>
    </subcellularLocation>
</comment>
<evidence type="ECO:0000259" key="11">
    <source>
        <dbReference type="Pfam" id="PF12269"/>
    </source>
</evidence>
<dbReference type="GO" id="GO:0048188">
    <property type="term" value="C:Set1C/COMPASS complex"/>
    <property type="evidence" value="ECO:0007669"/>
    <property type="project" value="InterPro"/>
</dbReference>
<feature type="region of interest" description="Disordered" evidence="10">
    <location>
        <begin position="82"/>
        <end position="110"/>
    </location>
</feature>
<evidence type="ECO:0000256" key="3">
    <source>
        <dbReference type="ARBA" id="ARBA00022771"/>
    </source>
</evidence>
<comment type="caution">
    <text evidence="12">The sequence shown here is derived from an EMBL/GenBank/DDBJ whole genome shotgun (WGS) entry which is preliminary data.</text>
</comment>
<keyword evidence="3" id="KW-0863">Zinc-finger</keyword>
<evidence type="ECO:0000313" key="12">
    <source>
        <dbReference type="EMBL" id="KAF1756616.1"/>
    </source>
</evidence>
<keyword evidence="2" id="KW-0479">Metal-binding</keyword>
<evidence type="ECO:0000313" key="13">
    <source>
        <dbReference type="Proteomes" id="UP000483820"/>
    </source>
</evidence>
<protein>
    <recommendedName>
        <fullName evidence="9">CXXC-type zinc finger protein 1</fullName>
    </recommendedName>
</protein>
<dbReference type="PANTHER" id="PTHR46174">
    <property type="entry name" value="CXXC-TYPE ZINC FINGER PROTEIN 1"/>
    <property type="match status" value="1"/>
</dbReference>
<dbReference type="CTD" id="9797642"/>
<dbReference type="RefSeq" id="XP_003091033.2">
    <property type="nucleotide sequence ID" value="XM_003090985.2"/>
</dbReference>
<feature type="compositionally biased region" description="Basic and acidic residues" evidence="10">
    <location>
        <begin position="496"/>
        <end position="509"/>
    </location>
</feature>
<feature type="region of interest" description="Disordered" evidence="10">
    <location>
        <begin position="125"/>
        <end position="149"/>
    </location>
</feature>
<evidence type="ECO:0000256" key="5">
    <source>
        <dbReference type="ARBA" id="ARBA00023015"/>
    </source>
</evidence>
<accession>A0A6A5GQ13</accession>
<feature type="compositionally biased region" description="Acidic residues" evidence="10">
    <location>
        <begin position="514"/>
        <end position="528"/>
    </location>
</feature>
<feature type="region of interest" description="Disordered" evidence="10">
    <location>
        <begin position="453"/>
        <end position="477"/>
    </location>
</feature>
<dbReference type="GO" id="GO:0008270">
    <property type="term" value="F:zinc ion binding"/>
    <property type="evidence" value="ECO:0007669"/>
    <property type="project" value="UniProtKB-KW"/>
</dbReference>
<evidence type="ECO:0000256" key="2">
    <source>
        <dbReference type="ARBA" id="ARBA00022723"/>
    </source>
</evidence>
<evidence type="ECO:0000256" key="10">
    <source>
        <dbReference type="SAM" id="MobiDB-lite"/>
    </source>
</evidence>
<evidence type="ECO:0000256" key="7">
    <source>
        <dbReference type="ARBA" id="ARBA00023163"/>
    </source>
</evidence>